<evidence type="ECO:0000256" key="13">
    <source>
        <dbReference type="RuleBase" id="RU003357"/>
    </source>
</evidence>
<evidence type="ECO:0000256" key="2">
    <source>
        <dbReference type="ARBA" id="ARBA00022448"/>
    </source>
</evidence>
<dbReference type="GO" id="GO:0015344">
    <property type="term" value="F:siderophore uptake transmembrane transporter activity"/>
    <property type="evidence" value="ECO:0007669"/>
    <property type="project" value="TreeGrafter"/>
</dbReference>
<dbReference type="Pfam" id="PF00593">
    <property type="entry name" value="TonB_dep_Rec_b-barrel"/>
    <property type="match status" value="1"/>
</dbReference>
<keyword evidence="6 14" id="KW-0732">Signal</keyword>
<dbReference type="Gene3D" id="2.170.130.10">
    <property type="entry name" value="TonB-dependent receptor, plug domain"/>
    <property type="match status" value="1"/>
</dbReference>
<keyword evidence="17" id="KW-0675">Receptor</keyword>
<dbReference type="Pfam" id="PF07715">
    <property type="entry name" value="Plug"/>
    <property type="match status" value="1"/>
</dbReference>
<dbReference type="Gene3D" id="3.55.50.30">
    <property type="match status" value="1"/>
</dbReference>
<dbReference type="InterPro" id="IPR039426">
    <property type="entry name" value="TonB-dep_rcpt-like"/>
</dbReference>
<keyword evidence="10 12" id="KW-0472">Membrane</keyword>
<keyword evidence="4" id="KW-0410">Iron transport</keyword>
<accession>A0A5J5HZP6</accession>
<dbReference type="Gene3D" id="2.40.170.20">
    <property type="entry name" value="TonB-dependent receptor, beta-barrel domain"/>
    <property type="match status" value="1"/>
</dbReference>
<evidence type="ECO:0000256" key="14">
    <source>
        <dbReference type="SAM" id="SignalP"/>
    </source>
</evidence>
<reference evidence="18 19" key="1">
    <citation type="submission" date="2019-09" db="EMBL/GenBank/DDBJ databases">
        <authorList>
            <person name="Feng G."/>
        </authorList>
    </citation>
    <scope>NUCLEOTIDE SEQUENCE [LARGE SCALE GENOMIC DNA]</scope>
    <source>
        <strain evidence="17 18">KACC 19283</strain>
        <strain evidence="16 19">KACC 19284</strain>
    </source>
</reference>
<gene>
    <name evidence="17" type="ORF">F4U95_13970</name>
    <name evidence="16" type="ORF">F4U96_12840</name>
</gene>
<proteinExistence type="inferred from homology"/>
<dbReference type="RefSeq" id="WP_150426105.1">
    <property type="nucleotide sequence ID" value="NZ_VYQA01000010.1"/>
</dbReference>
<evidence type="ECO:0000256" key="9">
    <source>
        <dbReference type="ARBA" id="ARBA00023077"/>
    </source>
</evidence>
<evidence type="ECO:0000256" key="1">
    <source>
        <dbReference type="ARBA" id="ARBA00004571"/>
    </source>
</evidence>
<evidence type="ECO:0000256" key="5">
    <source>
        <dbReference type="ARBA" id="ARBA00022692"/>
    </source>
</evidence>
<dbReference type="PANTHER" id="PTHR32552:SF89">
    <property type="entry name" value="CATECHOLATE SIDEROPHORE RECEPTOR FIU"/>
    <property type="match status" value="1"/>
</dbReference>
<keyword evidence="7" id="KW-0408">Iron</keyword>
<keyword evidence="11 12" id="KW-0998">Cell outer membrane</keyword>
<dbReference type="AlphaFoldDB" id="A0A5J5HZP6"/>
<evidence type="ECO:0000313" key="16">
    <source>
        <dbReference type="EMBL" id="KAA9015759.1"/>
    </source>
</evidence>
<evidence type="ECO:0000259" key="15">
    <source>
        <dbReference type="SMART" id="SM00965"/>
    </source>
</evidence>
<comment type="subcellular location">
    <subcellularLocation>
        <location evidence="1 12">Cell outer membrane</location>
        <topology evidence="1 12">Multi-pass membrane protein</topology>
    </subcellularLocation>
</comment>
<dbReference type="GO" id="GO:0009279">
    <property type="term" value="C:cell outer membrane"/>
    <property type="evidence" value="ECO:0007669"/>
    <property type="project" value="UniProtKB-SubCell"/>
</dbReference>
<dbReference type="SUPFAM" id="SSF56935">
    <property type="entry name" value="Porins"/>
    <property type="match status" value="1"/>
</dbReference>
<dbReference type="Proteomes" id="UP000325933">
    <property type="component" value="Unassembled WGS sequence"/>
</dbReference>
<feature type="chain" id="PRO_5023933867" evidence="14">
    <location>
        <begin position="22"/>
        <end position="830"/>
    </location>
</feature>
<keyword evidence="8" id="KW-0406">Ion transport</keyword>
<protein>
    <submittedName>
        <fullName evidence="17">TonB-dependent receptor</fullName>
    </submittedName>
</protein>
<evidence type="ECO:0000256" key="12">
    <source>
        <dbReference type="PROSITE-ProRule" id="PRU01360"/>
    </source>
</evidence>
<dbReference type="Proteomes" id="UP000326364">
    <property type="component" value="Unassembled WGS sequence"/>
</dbReference>
<keyword evidence="5 12" id="KW-0812">Transmembrane</keyword>
<evidence type="ECO:0000313" key="19">
    <source>
        <dbReference type="Proteomes" id="UP000326364"/>
    </source>
</evidence>
<comment type="caution">
    <text evidence="17">The sequence shown here is derived from an EMBL/GenBank/DDBJ whole genome shotgun (WGS) entry which is preliminary data.</text>
</comment>
<evidence type="ECO:0000256" key="6">
    <source>
        <dbReference type="ARBA" id="ARBA00022729"/>
    </source>
</evidence>
<keyword evidence="19" id="KW-1185">Reference proteome</keyword>
<dbReference type="EMBL" id="VYQA01000010">
    <property type="protein sequence ID" value="KAA9028173.1"/>
    <property type="molecule type" value="Genomic_DNA"/>
</dbReference>
<dbReference type="EMBL" id="VYQB01000009">
    <property type="protein sequence ID" value="KAA9015759.1"/>
    <property type="molecule type" value="Genomic_DNA"/>
</dbReference>
<dbReference type="SMART" id="SM00965">
    <property type="entry name" value="STN"/>
    <property type="match status" value="1"/>
</dbReference>
<evidence type="ECO:0000313" key="17">
    <source>
        <dbReference type="EMBL" id="KAA9028173.1"/>
    </source>
</evidence>
<dbReference type="InterPro" id="IPR012910">
    <property type="entry name" value="Plug_dom"/>
</dbReference>
<dbReference type="InterPro" id="IPR000531">
    <property type="entry name" value="Beta-barrel_TonB"/>
</dbReference>
<comment type="similarity">
    <text evidence="12 13">Belongs to the TonB-dependent receptor family.</text>
</comment>
<dbReference type="InterPro" id="IPR036942">
    <property type="entry name" value="Beta-barrel_TonB_sf"/>
</dbReference>
<organism evidence="17 18">
    <name type="scientific">Sphingobium limneticum</name>
    <dbReference type="NCBI Taxonomy" id="1007511"/>
    <lineage>
        <taxon>Bacteria</taxon>
        <taxon>Pseudomonadati</taxon>
        <taxon>Pseudomonadota</taxon>
        <taxon>Alphaproteobacteria</taxon>
        <taxon>Sphingomonadales</taxon>
        <taxon>Sphingomonadaceae</taxon>
        <taxon>Sphingobium</taxon>
    </lineage>
</organism>
<keyword evidence="2 12" id="KW-0813">Transport</keyword>
<dbReference type="InterPro" id="IPR011662">
    <property type="entry name" value="Secretin/TonB_short_N"/>
</dbReference>
<feature type="domain" description="Secretin/TonB short N-terminal" evidence="15">
    <location>
        <begin position="50"/>
        <end position="101"/>
    </location>
</feature>
<keyword evidence="3 12" id="KW-1134">Transmembrane beta strand</keyword>
<keyword evidence="9 13" id="KW-0798">TonB box</keyword>
<evidence type="ECO:0000256" key="8">
    <source>
        <dbReference type="ARBA" id="ARBA00023065"/>
    </source>
</evidence>
<feature type="signal peptide" evidence="14">
    <location>
        <begin position="1"/>
        <end position="21"/>
    </location>
</feature>
<dbReference type="InterPro" id="IPR037066">
    <property type="entry name" value="Plug_dom_sf"/>
</dbReference>
<name>A0A5J5HZP6_9SPHN</name>
<evidence type="ECO:0000256" key="10">
    <source>
        <dbReference type="ARBA" id="ARBA00023136"/>
    </source>
</evidence>
<dbReference type="PANTHER" id="PTHR32552">
    <property type="entry name" value="FERRICHROME IRON RECEPTOR-RELATED"/>
    <property type="match status" value="1"/>
</dbReference>
<evidence type="ECO:0000256" key="7">
    <source>
        <dbReference type="ARBA" id="ARBA00023004"/>
    </source>
</evidence>
<evidence type="ECO:0000256" key="11">
    <source>
        <dbReference type="ARBA" id="ARBA00023237"/>
    </source>
</evidence>
<dbReference type="PROSITE" id="PS52016">
    <property type="entry name" value="TONB_DEPENDENT_REC_3"/>
    <property type="match status" value="1"/>
</dbReference>
<evidence type="ECO:0000313" key="18">
    <source>
        <dbReference type="Proteomes" id="UP000325933"/>
    </source>
</evidence>
<sequence length="830" mass="89970">MLKLLTTTAIVAAAMPAAAYAQGQQARVNFEIKAGDTATALNQFADQAHVHVVFPYDAIANRRVAGLRGSFTRSEGLRRLIAGQGLVIASETAGMISLKAAPVAPDAPAKAIADNSPQTDIVVLGQGESRQVQTVAPKAMGKATAGSSPLRALSRLPGVNFDSSDAHGTYEAATQLSIRGFLSDQMGYTLDGVPLGNMQYRNNNGLSINRALLTENNGPATLSQGSGALGTASTSNIGGTVDFSSIDPTREFGIDLEQSYGSEDSWRSFVRVNSGELPWGGRLALSYAHDRQGKWRGWGKQEQDQINAKYVQPIGDSVTSTSFLNLIDRREDDYNDVSLAKLKAYGWDFDNVPTFALAEQLALIVQNGGTPPAPYVNADDSVYQGGGVRRDLLAYEKLEYRISPRLSGFTTGYMHLDKGIGTWADPYDPTPAAFGGSPVSVSALRYDIDRKGVVSRLTFEAGDHKIEGGIWYERNVFNQGSYLYGLKAGVTPEQFQQFYDDPFKTTFRNRYVTNTLQLDIGDTWQATSHLRLNAGVKGVVSTNKAHSIVSTKPIDGSIQAKNWFLPTAGILYTLDGGSEFFAGYTRNMAAFVASTSSGPFSSSSQAGFDYIRDDLKPEMTNTFEAGYRFHTRNLQLSLAGYYVKFTNRLLASSISATVVGNQNVLQNVGSVSSRGVEAAANWKFAPFWSLYGSWAYNDATYDDDVQPLGGAIIATKGKQVVASPKHVGNVEINYDDGKLWGQATAHYRSKRYYSYLNDAPLPGAVNVNLSGGYRFSERLDVQLNVMNLFDKRYIASTGTAGFVTSDPNGTYTTLQSAAPRQVFGTVRVHF</sequence>
<evidence type="ECO:0000256" key="4">
    <source>
        <dbReference type="ARBA" id="ARBA00022496"/>
    </source>
</evidence>
<evidence type="ECO:0000256" key="3">
    <source>
        <dbReference type="ARBA" id="ARBA00022452"/>
    </source>
</evidence>